<dbReference type="HOGENOM" id="CLU_1258035_0_0_1"/>
<dbReference type="InterPro" id="IPR051258">
    <property type="entry name" value="Diverse_Substrate_Transporter"/>
</dbReference>
<dbReference type="InParanoid" id="A0A061EFD7"/>
<evidence type="ECO:0000256" key="4">
    <source>
        <dbReference type="ARBA" id="ARBA00022989"/>
    </source>
</evidence>
<gene>
    <name evidence="7" type="ORF">TCM_010909</name>
</gene>
<comment type="subcellular location">
    <subcellularLocation>
        <location evidence="1">Cell membrane</location>
        <topology evidence="1">Multi-pass membrane protein</topology>
    </subcellularLocation>
</comment>
<dbReference type="EMBL" id="CM001880">
    <property type="protein sequence ID" value="EOY01004.1"/>
    <property type="molecule type" value="Genomic_DNA"/>
</dbReference>
<feature type="transmembrane region" description="Helical" evidence="6">
    <location>
        <begin position="20"/>
        <end position="40"/>
    </location>
</feature>
<dbReference type="AlphaFoldDB" id="A0A061EFD7"/>
<keyword evidence="3 6" id="KW-0812">Transmembrane</keyword>
<evidence type="ECO:0000256" key="3">
    <source>
        <dbReference type="ARBA" id="ARBA00022692"/>
    </source>
</evidence>
<evidence type="ECO:0000313" key="7">
    <source>
        <dbReference type="EMBL" id="EOY01004.1"/>
    </source>
</evidence>
<keyword evidence="2" id="KW-1003">Cell membrane</keyword>
<dbReference type="GO" id="GO:0005886">
    <property type="term" value="C:plasma membrane"/>
    <property type="evidence" value="ECO:0007669"/>
    <property type="project" value="UniProtKB-SubCell"/>
</dbReference>
<dbReference type="Proteomes" id="UP000026915">
    <property type="component" value="Chromosome 2"/>
</dbReference>
<keyword evidence="8" id="KW-1185">Reference proteome</keyword>
<dbReference type="PANTHER" id="PTHR42920">
    <property type="entry name" value="OS03G0707200 PROTEIN-RELATED"/>
    <property type="match status" value="1"/>
</dbReference>
<organism evidence="7 8">
    <name type="scientific">Theobroma cacao</name>
    <name type="common">Cacao</name>
    <name type="synonym">Cocoa</name>
    <dbReference type="NCBI Taxonomy" id="3641"/>
    <lineage>
        <taxon>Eukaryota</taxon>
        <taxon>Viridiplantae</taxon>
        <taxon>Streptophyta</taxon>
        <taxon>Embryophyta</taxon>
        <taxon>Tracheophyta</taxon>
        <taxon>Spermatophyta</taxon>
        <taxon>Magnoliopsida</taxon>
        <taxon>eudicotyledons</taxon>
        <taxon>Gunneridae</taxon>
        <taxon>Pentapetalae</taxon>
        <taxon>rosids</taxon>
        <taxon>malvids</taxon>
        <taxon>Malvales</taxon>
        <taxon>Malvaceae</taxon>
        <taxon>Byttnerioideae</taxon>
        <taxon>Theobroma</taxon>
    </lineage>
</organism>
<reference evidence="7 8" key="1">
    <citation type="journal article" date="2013" name="Genome Biol.">
        <title>The genome sequence of the most widely cultivated cacao type and its use to identify candidate genes regulating pod color.</title>
        <authorList>
            <person name="Motamayor J.C."/>
            <person name="Mockaitis K."/>
            <person name="Schmutz J."/>
            <person name="Haiminen N."/>
            <person name="Iii D.L."/>
            <person name="Cornejo O."/>
            <person name="Findley S.D."/>
            <person name="Zheng P."/>
            <person name="Utro F."/>
            <person name="Royaert S."/>
            <person name="Saski C."/>
            <person name="Jenkins J."/>
            <person name="Podicheti R."/>
            <person name="Zhao M."/>
            <person name="Scheffler B.E."/>
            <person name="Stack J.C."/>
            <person name="Feltus F.A."/>
            <person name="Mustiga G.M."/>
            <person name="Amores F."/>
            <person name="Phillips W."/>
            <person name="Marelli J.P."/>
            <person name="May G.D."/>
            <person name="Shapiro H."/>
            <person name="Ma J."/>
            <person name="Bustamante C.D."/>
            <person name="Schnell R.J."/>
            <person name="Main D."/>
            <person name="Gilbert D."/>
            <person name="Parida L."/>
            <person name="Kuhn D.N."/>
        </authorList>
    </citation>
    <scope>NUCLEOTIDE SEQUENCE [LARGE SCALE GENOMIC DNA]</scope>
    <source>
        <strain evidence="8">cv. Matina 1-6</strain>
    </source>
</reference>
<keyword evidence="5 6" id="KW-0472">Membrane</keyword>
<dbReference type="PANTHER" id="PTHR42920:SF26">
    <property type="entry name" value="OS03G0707200 PROTEIN"/>
    <property type="match status" value="1"/>
</dbReference>
<accession>A0A061EFD7</accession>
<evidence type="ECO:0000256" key="6">
    <source>
        <dbReference type="SAM" id="Phobius"/>
    </source>
</evidence>
<dbReference type="eggNOG" id="ENOG502QPTR">
    <property type="taxonomic scope" value="Eukaryota"/>
</dbReference>
<name>A0A061EFD7_THECC</name>
<evidence type="ECO:0000256" key="1">
    <source>
        <dbReference type="ARBA" id="ARBA00004651"/>
    </source>
</evidence>
<sequence>MLFGDDLFRNVIVVPLLDGMLRAIVPALTWFGAFVFVLGVEMLESSGSPPCVGDLLNFLSAVFFGLHMLRIEHISRSTNKRTSYPLLDMRYALLLFCQLYGIFLEAGLMEVGSSTHHLGLRQCFGIGCSHFHGYLHFIQAYSRLGCSYGWRWSDTGWIGASLVLGKVEKQGMMEGGECKSVRVRS</sequence>
<evidence type="ECO:0000256" key="5">
    <source>
        <dbReference type="ARBA" id="ARBA00023136"/>
    </source>
</evidence>
<dbReference type="Gramene" id="EOY01004">
    <property type="protein sequence ID" value="EOY01004"/>
    <property type="gene ID" value="TCM_010909"/>
</dbReference>
<proteinExistence type="predicted"/>
<evidence type="ECO:0000313" key="8">
    <source>
        <dbReference type="Proteomes" id="UP000026915"/>
    </source>
</evidence>
<protein>
    <submittedName>
        <fullName evidence="7">Uncharacterized protein</fullName>
    </submittedName>
</protein>
<evidence type="ECO:0000256" key="2">
    <source>
        <dbReference type="ARBA" id="ARBA00022475"/>
    </source>
</evidence>
<feature type="transmembrane region" description="Helical" evidence="6">
    <location>
        <begin position="52"/>
        <end position="71"/>
    </location>
</feature>
<keyword evidence="4 6" id="KW-1133">Transmembrane helix</keyword>